<feature type="compositionally biased region" description="Basic and acidic residues" evidence="1">
    <location>
        <begin position="240"/>
        <end position="249"/>
    </location>
</feature>
<keyword evidence="2 4" id="KW-0812">Transmembrane</keyword>
<proteinExistence type="predicted"/>
<evidence type="ECO:0000256" key="2">
    <source>
        <dbReference type="SAM" id="Phobius"/>
    </source>
</evidence>
<protein>
    <submittedName>
        <fullName evidence="4">Transmembrane protein 174 isoform X1</fullName>
    </submittedName>
</protein>
<dbReference type="PANTHER" id="PTHR31020">
    <property type="entry name" value="TRANSMEMBRANE PROTEIN 174"/>
    <property type="match status" value="1"/>
</dbReference>
<feature type="transmembrane region" description="Helical" evidence="2">
    <location>
        <begin position="40"/>
        <end position="60"/>
    </location>
</feature>
<keyword evidence="2" id="KW-1133">Transmembrane helix</keyword>
<reference evidence="4" key="1">
    <citation type="submission" date="2025-08" db="UniProtKB">
        <authorList>
            <consortium name="RefSeq"/>
        </authorList>
    </citation>
    <scope>IDENTIFICATION</scope>
    <source>
        <strain evidence="4">J_2021</strain>
        <tissue evidence="4">Erythrocytes</tissue>
    </source>
</reference>
<dbReference type="RefSeq" id="XP_041424696.1">
    <property type="nucleotide sequence ID" value="XM_041568762.1"/>
</dbReference>
<dbReference type="InterPro" id="IPR027835">
    <property type="entry name" value="TMEM174"/>
</dbReference>
<feature type="transmembrane region" description="Helical" evidence="2">
    <location>
        <begin position="72"/>
        <end position="92"/>
    </location>
</feature>
<name>A0A8J1L564_XENLA</name>
<gene>
    <name evidence="4" type="primary">tmem174.2.L</name>
</gene>
<sequence length="249" mass="27309">MEQNSSHEDEFSPNIFSVASYPSNHSDVHVSDGDKTGATLLFSGIFLGLVGITFTVLGWIKTEQFHFEWTQLLGPILLSVGVMFALISVCKFKMLACKPCKSTEEASLDMEQTSRGQSIVFTGINQPITFHGATVVQYIPPPYPAQDITGGPSLPSNPNPNYSTWANRRSLGPPQYYNIYPMDNPAFVPDDPSPAQQSVNELCGSLPDPAWHSEDFPGANRTNEPPPSYDEIFPTIRRSGTADHSPKLS</sequence>
<dbReference type="PANTHER" id="PTHR31020:SF1">
    <property type="entry name" value="TRANSMEMBRANE PROTEIN 174"/>
    <property type="match status" value="1"/>
</dbReference>
<evidence type="ECO:0000313" key="3">
    <source>
        <dbReference type="Proteomes" id="UP000186698"/>
    </source>
</evidence>
<dbReference type="GeneID" id="495475"/>
<dbReference type="KEGG" id="xla:495475"/>
<evidence type="ECO:0000313" key="4">
    <source>
        <dbReference type="RefSeq" id="XP_041424696.1"/>
    </source>
</evidence>
<dbReference type="AlphaFoldDB" id="A0A8J1L564"/>
<organism evidence="3 4">
    <name type="scientific">Xenopus laevis</name>
    <name type="common">African clawed frog</name>
    <dbReference type="NCBI Taxonomy" id="8355"/>
    <lineage>
        <taxon>Eukaryota</taxon>
        <taxon>Metazoa</taxon>
        <taxon>Chordata</taxon>
        <taxon>Craniata</taxon>
        <taxon>Vertebrata</taxon>
        <taxon>Euteleostomi</taxon>
        <taxon>Amphibia</taxon>
        <taxon>Batrachia</taxon>
        <taxon>Anura</taxon>
        <taxon>Pipoidea</taxon>
        <taxon>Pipidae</taxon>
        <taxon>Xenopodinae</taxon>
        <taxon>Xenopus</taxon>
        <taxon>Xenopus</taxon>
    </lineage>
</organism>
<feature type="region of interest" description="Disordered" evidence="1">
    <location>
        <begin position="204"/>
        <end position="249"/>
    </location>
</feature>
<dbReference type="OrthoDB" id="9931655at2759"/>
<dbReference type="CTD" id="495475"/>
<keyword evidence="2" id="KW-0472">Membrane</keyword>
<keyword evidence="3" id="KW-1185">Reference proteome</keyword>
<accession>A0A8J1L564</accession>
<evidence type="ECO:0000256" key="1">
    <source>
        <dbReference type="SAM" id="MobiDB-lite"/>
    </source>
</evidence>
<dbReference type="Pfam" id="PF15029">
    <property type="entry name" value="TMEM174"/>
    <property type="match status" value="1"/>
</dbReference>
<dbReference type="Proteomes" id="UP000186698">
    <property type="component" value="Chromosome 1L"/>
</dbReference>